<dbReference type="Proteomes" id="UP000250796">
    <property type="component" value="Chromosome MESINF"/>
</dbReference>
<sequence length="426" mass="47702">MMPKDIRKLLQAIEEEIISRTEMNLKDMLSSPSSYVRARAIKSASDREIIIEDLEAFLEDPSPEVRRSVITSMSRSGIGQDKILLSLEDPSDTVRSAAVKELIEFGYEDLDLARRVASDPSKKVRKTFVLSLLESGDTELLKEFENDPINEIQTILSAYRGELELDEERLSALPKKLQKMAFASRMTQRNSQAMSALLESLSKYRSASIKESIIDLISVFPEEIAVPALKRLLDSDDKYISLPSLKVFRKIKGYDSQLLGLAERFMNSEDEECRFYGAQYLKGLQEPSSVEILHQGLEDPSDRVRALSLEALGNLKDQSIETVVEESLRSTSSRLKKASLRAVKKLRLFNCSGLISRLLKNKKEEAAVRMLAASVSGFLKLEDLAGDLESVIIDLSNDGRLRLAASRAMARINPSRLGELFGFTEG</sequence>
<evidence type="ECO:0000313" key="2">
    <source>
        <dbReference type="Proteomes" id="UP000250796"/>
    </source>
</evidence>
<dbReference type="Pfam" id="PF13646">
    <property type="entry name" value="HEAT_2"/>
    <property type="match status" value="1"/>
</dbReference>
<dbReference type="InterPro" id="IPR016024">
    <property type="entry name" value="ARM-type_fold"/>
</dbReference>
<protein>
    <submittedName>
        <fullName evidence="1">HEAT domain containing protein</fullName>
    </submittedName>
</protein>
<dbReference type="KEGG" id="minf:MESINF_0398"/>
<dbReference type="PANTHER" id="PTHR12697">
    <property type="entry name" value="PBS LYASE HEAT-LIKE PROTEIN"/>
    <property type="match status" value="1"/>
</dbReference>
<evidence type="ECO:0000313" key="1">
    <source>
        <dbReference type="EMBL" id="SSC11847.1"/>
    </source>
</evidence>
<dbReference type="GO" id="GO:0016491">
    <property type="term" value="F:oxidoreductase activity"/>
    <property type="evidence" value="ECO:0007669"/>
    <property type="project" value="TreeGrafter"/>
</dbReference>
<gene>
    <name evidence="1" type="ORF">MESINF_0398</name>
</gene>
<dbReference type="InterPro" id="IPR011989">
    <property type="entry name" value="ARM-like"/>
</dbReference>
<accession>A0A7Z7PN57</accession>
<proteinExistence type="predicted"/>
<dbReference type="PANTHER" id="PTHR12697:SF5">
    <property type="entry name" value="DEOXYHYPUSINE HYDROXYLASE"/>
    <property type="match status" value="1"/>
</dbReference>
<dbReference type="Gene3D" id="1.25.10.10">
    <property type="entry name" value="Leucine-rich Repeat Variant"/>
    <property type="match status" value="2"/>
</dbReference>
<reference evidence="1 2" key="1">
    <citation type="submission" date="2017-01" db="EMBL/GenBank/DDBJ databases">
        <authorList>
            <person name="Erauso G."/>
        </authorList>
    </citation>
    <scope>NUCLEOTIDE SEQUENCE [LARGE SCALE GENOMIC DNA]</scope>
    <source>
        <strain evidence="1">MESINF1</strain>
    </source>
</reference>
<name>A0A7Z7PN57_9BACT</name>
<organism evidence="1 2">
    <name type="scientific">Mesotoga infera</name>
    <dbReference type="NCBI Taxonomy" id="1236046"/>
    <lineage>
        <taxon>Bacteria</taxon>
        <taxon>Thermotogati</taxon>
        <taxon>Thermotogota</taxon>
        <taxon>Thermotogae</taxon>
        <taxon>Kosmotogales</taxon>
        <taxon>Kosmotogaceae</taxon>
        <taxon>Mesotoga</taxon>
    </lineage>
</organism>
<dbReference type="AlphaFoldDB" id="A0A7Z7PN57"/>
<dbReference type="SUPFAM" id="SSF48371">
    <property type="entry name" value="ARM repeat"/>
    <property type="match status" value="1"/>
</dbReference>
<dbReference type="RefSeq" id="WP_169698283.1">
    <property type="nucleotide sequence ID" value="NZ_LS974202.1"/>
</dbReference>
<dbReference type="EMBL" id="LS974202">
    <property type="protein sequence ID" value="SSC11847.1"/>
    <property type="molecule type" value="Genomic_DNA"/>
</dbReference>
<keyword evidence="2" id="KW-1185">Reference proteome</keyword>